<evidence type="ECO:0000256" key="4">
    <source>
        <dbReference type="SAM" id="Coils"/>
    </source>
</evidence>
<evidence type="ECO:0000256" key="1">
    <source>
        <dbReference type="ARBA" id="ARBA00004186"/>
    </source>
</evidence>
<evidence type="ECO:0000256" key="3">
    <source>
        <dbReference type="ARBA" id="ARBA00023212"/>
    </source>
</evidence>
<dbReference type="GO" id="GO:0005819">
    <property type="term" value="C:spindle"/>
    <property type="evidence" value="ECO:0007669"/>
    <property type="project" value="UniProtKB-SubCell"/>
</dbReference>
<feature type="domain" description="Hyaluronan-mediated motility receptor C-terminal" evidence="6">
    <location>
        <begin position="857"/>
        <end position="975"/>
    </location>
</feature>
<evidence type="ECO:0000256" key="5">
    <source>
        <dbReference type="SAM" id="MobiDB-lite"/>
    </source>
</evidence>
<comment type="subcellular location">
    <subcellularLocation>
        <location evidence="1">Cytoplasm</location>
        <location evidence="1">Cytoskeleton</location>
        <location evidence="1">Spindle</location>
    </subcellularLocation>
</comment>
<dbReference type="STRING" id="2015173.A0A026W9A7"/>
<feature type="coiled-coil region" evidence="4">
    <location>
        <begin position="548"/>
        <end position="917"/>
    </location>
</feature>
<dbReference type="EMBL" id="KK107323">
    <property type="protein sequence ID" value="EZA52610.1"/>
    <property type="molecule type" value="Genomic_DNA"/>
</dbReference>
<feature type="coiled-coil region" evidence="4">
    <location>
        <begin position="379"/>
        <end position="438"/>
    </location>
</feature>
<dbReference type="OrthoDB" id="419631at2759"/>
<keyword evidence="7" id="KW-0675">Receptor</keyword>
<sequence>MSFSKARIQRFNELGSEAPPPGAYDPKFEKKVKGLVIEKSDRFMDTRSTCSAEWNSSITSGKSSGITSTPVFRIPQLPRKQLIMKAAGPAKTQGQTSIVRNQNMKYESTQQLADLQVECLNKDKTIQEHERHIEEMKDDVRKLEAELEKLHKKQIETEEQHAKDIETMAKLQQEIMNNHDNKHEVEMKLLRSQLLEVSEEKEQEISVRKLMETELRNRAAELVKRIGTLEAELCAEKEENKIRIQCLEARIEELLNTLKKVECDRDTEIGLLQQEKCQLDIRVTDLTQERSNLEAKLETRQNVILDLQAQLSALQCELDELKAEYEKLVDNSNKQMSDLTDQHEKEMQHLRDIFLMEKNELLTENDTRKMLELRAETRANDIEETNSFLTEELEDLQRLYKDVSQRLHDAQKELESSNERHNIVIEKYKKDLDNIKNLHSEENLILEQQLKDTKETYLRELENVTVTKGKEMDELKQATTKKIEEETQKATEHAQKMIENAESVTRETLAACRYESEERVKRIIVECDAKVSGSHVNAMIKDAQSIVKEEMRLTNERYETCLARMEEERVTLEEKISQRDAEIVKFSAALEELRSSAETQEIFSQSLQVELDRAETELAEKKEELRGLKDLLRKEAAEMVAKRRRFEVIMTENQASVMALTDRLAQSNAEVERLQCEVKRSEDCIQEHRDLLNVMRNNSQMVHKEVEACLQELATYRDMIGELEANNMSNYDTIRNLCETKIETIKSEATKEFTKLKNDIKQKSLQNDELKKQLDEMAKSLGEAQNLLLKLEERNDVQAVDISRMELANSKLQEQLKSREKALEESNRLVETLATQHKAAIDEANSRIEELSETIKQLEKRENSLKETTLSFDKARIDWKCLENAFKQQLEEERAQREEAEEETKRITEIHNRFKEDYEEVSAKYAEVIGHQNPKQRIKHVTQLKNKIYQLEQDLHTKTKLVEQQQKTIEKLKVEEKRSQWKGKENVGMVHSTPISSPHKNTSTPLRSRND</sequence>
<name>A0A026W9A7_OOCBI</name>
<feature type="region of interest" description="Disordered" evidence="5">
    <location>
        <begin position="980"/>
        <end position="1011"/>
    </location>
</feature>
<dbReference type="GO" id="GO:0005540">
    <property type="term" value="F:hyaluronic acid binding"/>
    <property type="evidence" value="ECO:0007669"/>
    <property type="project" value="InterPro"/>
</dbReference>
<dbReference type="InterPro" id="IPR031794">
    <property type="entry name" value="HMMR_C"/>
</dbReference>
<dbReference type="PANTHER" id="PTHR18956">
    <property type="entry name" value="HYALURONAN MEDIATED MOTILITY RECEPTOR"/>
    <property type="match status" value="1"/>
</dbReference>
<organism evidence="7 8">
    <name type="scientific">Ooceraea biroi</name>
    <name type="common">Clonal raider ant</name>
    <name type="synonym">Cerapachys biroi</name>
    <dbReference type="NCBI Taxonomy" id="2015173"/>
    <lineage>
        <taxon>Eukaryota</taxon>
        <taxon>Metazoa</taxon>
        <taxon>Ecdysozoa</taxon>
        <taxon>Arthropoda</taxon>
        <taxon>Hexapoda</taxon>
        <taxon>Insecta</taxon>
        <taxon>Pterygota</taxon>
        <taxon>Neoptera</taxon>
        <taxon>Endopterygota</taxon>
        <taxon>Hymenoptera</taxon>
        <taxon>Apocrita</taxon>
        <taxon>Aculeata</taxon>
        <taxon>Formicoidea</taxon>
        <taxon>Formicidae</taxon>
        <taxon>Dorylinae</taxon>
        <taxon>Ooceraea</taxon>
    </lineage>
</organism>
<feature type="coiled-coil region" evidence="4">
    <location>
        <begin position="212"/>
        <end position="342"/>
    </location>
</feature>
<dbReference type="InterPro" id="IPR026203">
    <property type="entry name" value="IHABP"/>
</dbReference>
<dbReference type="Proteomes" id="UP000053097">
    <property type="component" value="Unassembled WGS sequence"/>
</dbReference>
<evidence type="ECO:0000313" key="7">
    <source>
        <dbReference type="EMBL" id="EZA52610.1"/>
    </source>
</evidence>
<proteinExistence type="predicted"/>
<dbReference type="OMA" id="NTVMLEQ"/>
<reference evidence="7 8" key="1">
    <citation type="journal article" date="2014" name="Curr. Biol.">
        <title>The genome of the clonal raider ant Cerapachys biroi.</title>
        <authorList>
            <person name="Oxley P.R."/>
            <person name="Ji L."/>
            <person name="Fetter-Pruneda I."/>
            <person name="McKenzie S.K."/>
            <person name="Li C."/>
            <person name="Hu H."/>
            <person name="Zhang G."/>
            <person name="Kronauer D.J."/>
        </authorList>
    </citation>
    <scope>NUCLEOTIDE SEQUENCE [LARGE SCALE GENOMIC DNA]</scope>
</reference>
<evidence type="ECO:0000313" key="8">
    <source>
        <dbReference type="Proteomes" id="UP000053097"/>
    </source>
</evidence>
<keyword evidence="8" id="KW-1185">Reference proteome</keyword>
<keyword evidence="3" id="KW-0206">Cytoskeleton</keyword>
<evidence type="ECO:0000259" key="6">
    <source>
        <dbReference type="Pfam" id="PF15908"/>
    </source>
</evidence>
<keyword evidence="4" id="KW-0175">Coiled coil</keyword>
<accession>A0A026W9A7</accession>
<keyword evidence="2" id="KW-0963">Cytoplasm</keyword>
<protein>
    <submittedName>
        <fullName evidence="7">Hyaluronan mediated motility receptor</fullName>
    </submittedName>
</protein>
<gene>
    <name evidence="7" type="ORF">X777_08093</name>
</gene>
<feature type="coiled-coil region" evidence="4">
    <location>
        <begin position="126"/>
        <end position="160"/>
    </location>
</feature>
<evidence type="ECO:0000256" key="2">
    <source>
        <dbReference type="ARBA" id="ARBA00022490"/>
    </source>
</evidence>
<feature type="compositionally biased region" description="Polar residues" evidence="5">
    <location>
        <begin position="993"/>
        <end position="1011"/>
    </location>
</feature>
<dbReference type="PANTHER" id="PTHR18956:SF6">
    <property type="entry name" value="HYALURONAN MEDIATED MOTILITY RECEPTOR"/>
    <property type="match status" value="1"/>
</dbReference>
<dbReference type="Pfam" id="PF15908">
    <property type="entry name" value="HMMR_C"/>
    <property type="match status" value="1"/>
</dbReference>
<dbReference type="AlphaFoldDB" id="A0A026W9A7"/>